<dbReference type="PANTHER" id="PTHR43528:SF3">
    <property type="entry name" value="CITRATE-PROTON SYMPORTER"/>
    <property type="match status" value="1"/>
</dbReference>
<dbReference type="Proteomes" id="UP000297385">
    <property type="component" value="Unassembled WGS sequence"/>
</dbReference>
<keyword evidence="7 9" id="KW-1133">Transmembrane helix</keyword>
<reference evidence="11 12" key="1">
    <citation type="submission" date="2019-03" db="EMBL/GenBank/DDBJ databases">
        <title>Complete Genome Sequence of Paraburkholderia dipogonis ICMP 19430T, a Nitrogen-fixing Symbiont of the South African Invasive Legume Dipogon lignosus in New Zealand.</title>
        <authorList>
            <person name="De Meyer S.E."/>
        </authorList>
    </citation>
    <scope>NUCLEOTIDE SEQUENCE [LARGE SCALE GENOMIC DNA]</scope>
    <source>
        <strain evidence="11 12">ICMP 19430</strain>
    </source>
</reference>
<dbReference type="InterPro" id="IPR005829">
    <property type="entry name" value="Sugar_transporter_CS"/>
</dbReference>
<dbReference type="PANTHER" id="PTHR43528">
    <property type="entry name" value="ALPHA-KETOGLUTARATE PERMEASE"/>
    <property type="match status" value="1"/>
</dbReference>
<feature type="transmembrane region" description="Helical" evidence="9">
    <location>
        <begin position="377"/>
        <end position="402"/>
    </location>
</feature>
<evidence type="ECO:0000313" key="12">
    <source>
        <dbReference type="Proteomes" id="UP000297385"/>
    </source>
</evidence>
<evidence type="ECO:0000256" key="8">
    <source>
        <dbReference type="ARBA" id="ARBA00023136"/>
    </source>
</evidence>
<evidence type="ECO:0000256" key="7">
    <source>
        <dbReference type="ARBA" id="ARBA00022989"/>
    </source>
</evidence>
<dbReference type="Pfam" id="PF07690">
    <property type="entry name" value="MFS_1"/>
    <property type="match status" value="1"/>
</dbReference>
<feature type="domain" description="Major facilitator superfamily (MFS) profile" evidence="10">
    <location>
        <begin position="26"/>
        <end position="430"/>
    </location>
</feature>
<name>A0A4Y8MGW2_9BURK</name>
<dbReference type="PROSITE" id="PS00216">
    <property type="entry name" value="SUGAR_TRANSPORT_1"/>
    <property type="match status" value="2"/>
</dbReference>
<dbReference type="GO" id="GO:0005886">
    <property type="term" value="C:plasma membrane"/>
    <property type="evidence" value="ECO:0007669"/>
    <property type="project" value="UniProtKB-SubCell"/>
</dbReference>
<feature type="transmembrane region" description="Helical" evidence="9">
    <location>
        <begin position="249"/>
        <end position="270"/>
    </location>
</feature>
<keyword evidence="5 9" id="KW-0812">Transmembrane</keyword>
<accession>A0A4Y8MGW2</accession>
<evidence type="ECO:0000256" key="3">
    <source>
        <dbReference type="ARBA" id="ARBA00022448"/>
    </source>
</evidence>
<feature type="transmembrane region" description="Helical" evidence="9">
    <location>
        <begin position="408"/>
        <end position="426"/>
    </location>
</feature>
<comment type="caution">
    <text evidence="11">The sequence shown here is derived from an EMBL/GenBank/DDBJ whole genome shotgun (WGS) entry which is preliminary data.</text>
</comment>
<evidence type="ECO:0000256" key="9">
    <source>
        <dbReference type="SAM" id="Phobius"/>
    </source>
</evidence>
<dbReference type="AlphaFoldDB" id="A0A4Y8MGW2"/>
<evidence type="ECO:0000259" key="10">
    <source>
        <dbReference type="PROSITE" id="PS50850"/>
    </source>
</evidence>
<dbReference type="SUPFAM" id="SSF103473">
    <property type="entry name" value="MFS general substrate transporter"/>
    <property type="match status" value="1"/>
</dbReference>
<keyword evidence="4" id="KW-1003">Cell membrane</keyword>
<dbReference type="InterPro" id="IPR020846">
    <property type="entry name" value="MFS_dom"/>
</dbReference>
<keyword evidence="3" id="KW-0813">Transport</keyword>
<gene>
    <name evidence="11" type="ORF">E2553_44365</name>
</gene>
<dbReference type="PROSITE" id="PS50850">
    <property type="entry name" value="MFS"/>
    <property type="match status" value="1"/>
</dbReference>
<evidence type="ECO:0000313" key="11">
    <source>
        <dbReference type="EMBL" id="TFE36700.1"/>
    </source>
</evidence>
<sequence>MNTAHSAKGTHPSSHLVVPRQNYGKTIAAITVGNGLEFFDFAIYTYFATVIGEVFFPSGSKLTQLLFSLATFGVGFVARPLGGVVIGMYADRVGRKSAMVLSLWLTALGSAVFVVAPTFATIGIFAPVLLIVGRLIQGFAIGGEFGASTSMLVEYAGTHNRGVFASWQLVSQAASTLLGSLTGLALTTMLTHEQLILWGWRLAFALGIAVIPIGAYIRNQLHEEPLKPTAARRMRSPAMELFRDHSRSLLVAVLLIAGAASANYIALHYLTNFAVGVLKMTLAQGLWASILAGSLQLVIAVPAGLVSDRYGRKPVLATAWIVLLASVFPAFLWLSTAPNLTHLLGLAAVLTIPTAFVTVTTVTMISEIFPRAIRATGLSIAYSLGVSIFGGFAQFIATLLVQLTGSKLAPAGYMIALGLVAFAALTQCDEMAGRTLD</sequence>
<evidence type="ECO:0000256" key="5">
    <source>
        <dbReference type="ARBA" id="ARBA00022692"/>
    </source>
</evidence>
<feature type="transmembrane region" description="Helical" evidence="9">
    <location>
        <begin position="65"/>
        <end position="89"/>
    </location>
</feature>
<protein>
    <submittedName>
        <fullName evidence="11">MFS transporter</fullName>
    </submittedName>
</protein>
<organism evidence="11 12">
    <name type="scientific">Paraburkholderia dipogonis</name>
    <dbReference type="NCBI Taxonomy" id="1211383"/>
    <lineage>
        <taxon>Bacteria</taxon>
        <taxon>Pseudomonadati</taxon>
        <taxon>Pseudomonadota</taxon>
        <taxon>Betaproteobacteria</taxon>
        <taxon>Burkholderiales</taxon>
        <taxon>Burkholderiaceae</taxon>
        <taxon>Paraburkholderia</taxon>
    </lineage>
</organism>
<comment type="similarity">
    <text evidence="2">Belongs to the major facilitator superfamily. Metabolite:H+ Symporter (MHS) family (TC 2.A.1.6) family.</text>
</comment>
<keyword evidence="6" id="KW-0769">Symport</keyword>
<proteinExistence type="inferred from homology"/>
<dbReference type="RefSeq" id="WP_121311230.1">
    <property type="nucleotide sequence ID" value="NZ_SNVI01000008.1"/>
</dbReference>
<feature type="transmembrane region" description="Helical" evidence="9">
    <location>
        <begin position="135"/>
        <end position="157"/>
    </location>
</feature>
<dbReference type="InterPro" id="IPR011701">
    <property type="entry name" value="MFS"/>
</dbReference>
<dbReference type="EMBL" id="SNVI01000008">
    <property type="protein sequence ID" value="TFE36700.1"/>
    <property type="molecule type" value="Genomic_DNA"/>
</dbReference>
<feature type="transmembrane region" description="Helical" evidence="9">
    <location>
        <begin position="196"/>
        <end position="217"/>
    </location>
</feature>
<feature type="transmembrane region" description="Helical" evidence="9">
    <location>
        <begin position="101"/>
        <end position="129"/>
    </location>
</feature>
<evidence type="ECO:0000256" key="4">
    <source>
        <dbReference type="ARBA" id="ARBA00022475"/>
    </source>
</evidence>
<dbReference type="GO" id="GO:0015293">
    <property type="term" value="F:symporter activity"/>
    <property type="evidence" value="ECO:0007669"/>
    <property type="project" value="UniProtKB-KW"/>
</dbReference>
<dbReference type="InterPro" id="IPR005828">
    <property type="entry name" value="MFS_sugar_transport-like"/>
</dbReference>
<dbReference type="InterPro" id="IPR051084">
    <property type="entry name" value="H+-coupled_symporters"/>
</dbReference>
<dbReference type="InterPro" id="IPR036259">
    <property type="entry name" value="MFS_trans_sf"/>
</dbReference>
<feature type="transmembrane region" description="Helical" evidence="9">
    <location>
        <begin position="169"/>
        <end position="190"/>
    </location>
</feature>
<evidence type="ECO:0000256" key="1">
    <source>
        <dbReference type="ARBA" id="ARBA00004651"/>
    </source>
</evidence>
<evidence type="ECO:0000256" key="2">
    <source>
        <dbReference type="ARBA" id="ARBA00008240"/>
    </source>
</evidence>
<dbReference type="Gene3D" id="1.20.1250.20">
    <property type="entry name" value="MFS general substrate transporter like domains"/>
    <property type="match status" value="2"/>
</dbReference>
<dbReference type="Pfam" id="PF00083">
    <property type="entry name" value="Sugar_tr"/>
    <property type="match status" value="1"/>
</dbReference>
<evidence type="ECO:0000256" key="6">
    <source>
        <dbReference type="ARBA" id="ARBA00022847"/>
    </source>
</evidence>
<feature type="transmembrane region" description="Helical" evidence="9">
    <location>
        <begin position="340"/>
        <end position="365"/>
    </location>
</feature>
<feature type="transmembrane region" description="Helical" evidence="9">
    <location>
        <begin position="282"/>
        <end position="303"/>
    </location>
</feature>
<comment type="subcellular location">
    <subcellularLocation>
        <location evidence="1">Cell membrane</location>
        <topology evidence="1">Multi-pass membrane protein</topology>
    </subcellularLocation>
</comment>
<feature type="transmembrane region" description="Helical" evidence="9">
    <location>
        <begin position="315"/>
        <end position="334"/>
    </location>
</feature>
<keyword evidence="8 9" id="KW-0472">Membrane</keyword>